<evidence type="ECO:0000313" key="3">
    <source>
        <dbReference type="Proteomes" id="UP000515908"/>
    </source>
</evidence>
<dbReference type="InterPro" id="IPR007062">
    <property type="entry name" value="PPI-2"/>
</dbReference>
<dbReference type="GO" id="GO:0004864">
    <property type="term" value="F:protein phosphatase inhibitor activity"/>
    <property type="evidence" value="ECO:0007669"/>
    <property type="project" value="InterPro"/>
</dbReference>
<gene>
    <name evidence="2" type="ORF">ADEAN_000087500</name>
</gene>
<sequence length="144" mass="16412">MSKHSKRQVVWDEQNLSENAEYQRTHPVTMHIDEPKTPYVHLDDDVEDDEDEHGKKWDPTINAYVKEAKERVLSEKTGPAAPVKGGRPMLAPGTTDGRLGQEQHDRQFKSLRKAVYADEGAKFKALLAQNSDNDDEDNDNGYDY</sequence>
<feature type="compositionally biased region" description="Acidic residues" evidence="1">
    <location>
        <begin position="132"/>
        <end position="144"/>
    </location>
</feature>
<feature type="region of interest" description="Disordered" evidence="1">
    <location>
        <begin position="125"/>
        <end position="144"/>
    </location>
</feature>
<feature type="region of interest" description="Disordered" evidence="1">
    <location>
        <begin position="1"/>
        <end position="59"/>
    </location>
</feature>
<dbReference type="OrthoDB" id="551302at2759"/>
<feature type="region of interest" description="Disordered" evidence="1">
    <location>
        <begin position="72"/>
        <end position="103"/>
    </location>
</feature>
<proteinExistence type="predicted"/>
<accession>S9VCH5</accession>
<dbReference type="GO" id="GO:0009966">
    <property type="term" value="P:regulation of signal transduction"/>
    <property type="evidence" value="ECO:0007669"/>
    <property type="project" value="InterPro"/>
</dbReference>
<evidence type="ECO:0000313" key="2">
    <source>
        <dbReference type="EMBL" id="CAD2213434.1"/>
    </source>
</evidence>
<dbReference type="EMBL" id="LR877145">
    <property type="protein sequence ID" value="CAD2213434.1"/>
    <property type="molecule type" value="Genomic_DNA"/>
</dbReference>
<keyword evidence="3" id="KW-1185">Reference proteome</keyword>
<protein>
    <submittedName>
        <fullName evidence="2">Protein phosphatase inhibitor 2 (IPP-2), putative</fullName>
    </submittedName>
</protein>
<dbReference type="PANTHER" id="PTHR12398:SF20">
    <property type="entry name" value="PROTEIN PHOSPHATASE 1 REGULATORY INHIBITOR SUBUNIT 2"/>
    <property type="match status" value="1"/>
</dbReference>
<dbReference type="VEuPathDB" id="TriTrypDB:ADEAN_000087500"/>
<dbReference type="AlphaFoldDB" id="S9VCH5"/>
<name>S9VCH5_9TRYP</name>
<dbReference type="PANTHER" id="PTHR12398">
    <property type="entry name" value="PROTEIN PHOSPHATASE INHIBITOR"/>
    <property type="match status" value="1"/>
</dbReference>
<dbReference type="Proteomes" id="UP000515908">
    <property type="component" value="Chromosome 01"/>
</dbReference>
<evidence type="ECO:0000256" key="1">
    <source>
        <dbReference type="SAM" id="MobiDB-lite"/>
    </source>
</evidence>
<reference evidence="2 3" key="1">
    <citation type="submission" date="2020-08" db="EMBL/GenBank/DDBJ databases">
        <authorList>
            <person name="Newling K."/>
            <person name="Davey J."/>
            <person name="Forrester S."/>
        </authorList>
    </citation>
    <scope>NUCLEOTIDE SEQUENCE [LARGE SCALE GENOMIC DNA]</scope>
    <source>
        <strain evidence="3">Crithidia deanei Carvalho (ATCC PRA-265)</strain>
    </source>
</reference>
<dbReference type="Pfam" id="PF04979">
    <property type="entry name" value="IPP-2"/>
    <property type="match status" value="1"/>
</dbReference>
<organism evidence="2 3">
    <name type="scientific">Angomonas deanei</name>
    <dbReference type="NCBI Taxonomy" id="59799"/>
    <lineage>
        <taxon>Eukaryota</taxon>
        <taxon>Discoba</taxon>
        <taxon>Euglenozoa</taxon>
        <taxon>Kinetoplastea</taxon>
        <taxon>Metakinetoplastina</taxon>
        <taxon>Trypanosomatida</taxon>
        <taxon>Trypanosomatidae</taxon>
        <taxon>Strigomonadinae</taxon>
        <taxon>Angomonas</taxon>
    </lineage>
</organism>